<evidence type="ECO:0000313" key="4">
    <source>
        <dbReference type="EMBL" id="PLS31541.1"/>
    </source>
</evidence>
<sequence length="155" mass="17213">MFVTAAQDSIDAVRIAAQAADSIKARDIVAFDVSEPLGITDAFVIASGSSDRHVVSIADEIERRLSEQRGIKPLENEGRDQGQWVLLDYGDFVVHVMYQETREYYDLERLWKDCPMISLGLAHPESSEQVSVHDPAGAGSEEPEDSEDSEDEERS</sequence>
<gene>
    <name evidence="2" type="primary">rsfS</name>
    <name evidence="4" type="ORF">Uis1B_0532</name>
</gene>
<dbReference type="AlphaFoldDB" id="A0A2N5JBH9"/>
<comment type="similarity">
    <text evidence="1 2">Belongs to the Iojap/RsfS family.</text>
</comment>
<dbReference type="EMBL" id="NMWU01000008">
    <property type="protein sequence ID" value="PLS31541.1"/>
    <property type="molecule type" value="Genomic_DNA"/>
</dbReference>
<accession>A0A2N5JBH9</accession>
<evidence type="ECO:0000256" key="1">
    <source>
        <dbReference type="ARBA" id="ARBA00010574"/>
    </source>
</evidence>
<feature type="region of interest" description="Disordered" evidence="3">
    <location>
        <begin position="122"/>
        <end position="155"/>
    </location>
</feature>
<protein>
    <recommendedName>
        <fullName evidence="2">Ribosomal silencing factor RsfS</fullName>
    </recommendedName>
</protein>
<dbReference type="GO" id="GO:0043023">
    <property type="term" value="F:ribosomal large subunit binding"/>
    <property type="evidence" value="ECO:0007669"/>
    <property type="project" value="TreeGrafter"/>
</dbReference>
<comment type="caution">
    <text evidence="4">The sequence shown here is derived from an EMBL/GenBank/DDBJ whole genome shotgun (WGS) entry which is preliminary data.</text>
</comment>
<dbReference type="GO" id="GO:0042256">
    <property type="term" value="P:cytosolic ribosome assembly"/>
    <property type="evidence" value="ECO:0007669"/>
    <property type="project" value="UniProtKB-UniRule"/>
</dbReference>
<dbReference type="GO" id="GO:0005737">
    <property type="term" value="C:cytoplasm"/>
    <property type="evidence" value="ECO:0007669"/>
    <property type="project" value="UniProtKB-SubCell"/>
</dbReference>
<dbReference type="PANTHER" id="PTHR21043">
    <property type="entry name" value="IOJAP SUPERFAMILY ORTHOLOG"/>
    <property type="match status" value="1"/>
</dbReference>
<dbReference type="PANTHER" id="PTHR21043:SF0">
    <property type="entry name" value="MITOCHONDRIAL ASSEMBLY OF RIBOSOMAL LARGE SUBUNIT PROTEIN 1"/>
    <property type="match status" value="1"/>
</dbReference>
<dbReference type="SUPFAM" id="SSF81301">
    <property type="entry name" value="Nucleotidyltransferase"/>
    <property type="match status" value="1"/>
</dbReference>
<dbReference type="GO" id="GO:0017148">
    <property type="term" value="P:negative regulation of translation"/>
    <property type="evidence" value="ECO:0007669"/>
    <property type="project" value="UniProtKB-UniRule"/>
</dbReference>
<feature type="compositionally biased region" description="Acidic residues" evidence="3">
    <location>
        <begin position="141"/>
        <end position="155"/>
    </location>
</feature>
<dbReference type="Gene3D" id="3.30.460.10">
    <property type="entry name" value="Beta Polymerase, domain 2"/>
    <property type="match status" value="1"/>
</dbReference>
<comment type="subunit">
    <text evidence="2">Interacts with ribosomal protein uL14 (rplN).</text>
</comment>
<reference evidence="4 5" key="1">
    <citation type="submission" date="2017-07" db="EMBL/GenBank/DDBJ databases">
        <title>Bifidobacterium novel species.</title>
        <authorList>
            <person name="Lugli G.A."/>
            <person name="Milani C."/>
            <person name="Duranti S."/>
            <person name="Mangifesta M."/>
        </authorList>
    </citation>
    <scope>NUCLEOTIDE SEQUENCE [LARGE SCALE GENOMIC DNA]</scope>
    <source>
        <strain evidence="5">Uis1B</strain>
    </source>
</reference>
<dbReference type="Proteomes" id="UP000235050">
    <property type="component" value="Unassembled WGS sequence"/>
</dbReference>
<dbReference type="NCBIfam" id="TIGR00090">
    <property type="entry name" value="rsfS_iojap_ybeB"/>
    <property type="match status" value="1"/>
</dbReference>
<keyword evidence="2" id="KW-0963">Cytoplasm</keyword>
<comment type="subcellular location">
    <subcellularLocation>
        <location evidence="2">Cytoplasm</location>
    </subcellularLocation>
</comment>
<organism evidence="4 5">
    <name type="scientific">Bifidobacterium margollesii</name>
    <dbReference type="NCBI Taxonomy" id="2020964"/>
    <lineage>
        <taxon>Bacteria</taxon>
        <taxon>Bacillati</taxon>
        <taxon>Actinomycetota</taxon>
        <taxon>Actinomycetes</taxon>
        <taxon>Bifidobacteriales</taxon>
        <taxon>Bifidobacteriaceae</taxon>
        <taxon>Bifidobacterium</taxon>
    </lineage>
</organism>
<evidence type="ECO:0000256" key="3">
    <source>
        <dbReference type="SAM" id="MobiDB-lite"/>
    </source>
</evidence>
<comment type="function">
    <text evidence="2">Functions as a ribosomal silencing factor. Interacts with ribosomal protein uL14 (rplN), blocking formation of intersubunit bridge B8. Prevents association of the 30S and 50S ribosomal subunits and the formation of functional ribosomes, thus repressing translation.</text>
</comment>
<keyword evidence="2" id="KW-0678">Repressor</keyword>
<keyword evidence="2" id="KW-0810">Translation regulation</keyword>
<proteinExistence type="inferred from homology"/>
<name>A0A2N5JBH9_9BIFI</name>
<evidence type="ECO:0000313" key="5">
    <source>
        <dbReference type="Proteomes" id="UP000235050"/>
    </source>
</evidence>
<dbReference type="InterPro" id="IPR043519">
    <property type="entry name" value="NT_sf"/>
</dbReference>
<keyword evidence="5" id="KW-1185">Reference proteome</keyword>
<dbReference type="Pfam" id="PF02410">
    <property type="entry name" value="RsfS"/>
    <property type="match status" value="1"/>
</dbReference>
<dbReference type="HAMAP" id="MF_01477">
    <property type="entry name" value="Iojap_RsfS"/>
    <property type="match status" value="1"/>
</dbReference>
<dbReference type="GO" id="GO:0090071">
    <property type="term" value="P:negative regulation of ribosome biogenesis"/>
    <property type="evidence" value="ECO:0007669"/>
    <property type="project" value="UniProtKB-UniRule"/>
</dbReference>
<evidence type="ECO:0000256" key="2">
    <source>
        <dbReference type="HAMAP-Rule" id="MF_01477"/>
    </source>
</evidence>
<dbReference type="InterPro" id="IPR004394">
    <property type="entry name" value="Iojap/RsfS/C7orf30"/>
</dbReference>